<dbReference type="Proteomes" id="UP000255153">
    <property type="component" value="Unassembled WGS sequence"/>
</dbReference>
<gene>
    <name evidence="1" type="ORF">D3G36_25430</name>
    <name evidence="2" type="ORF">NCTC8603_00298</name>
    <name evidence="3" type="ORF">NCTC8603_05408</name>
</gene>
<comment type="caution">
    <text evidence="3">The sequence shown here is derived from an EMBL/GenBank/DDBJ whole genome shotgun (WGS) entry which is preliminary data.</text>
</comment>
<dbReference type="EMBL" id="UGEE01000003">
    <property type="protein sequence ID" value="STL02197.1"/>
    <property type="molecule type" value="Genomic_DNA"/>
</dbReference>
<dbReference type="AlphaFoldDB" id="A0A376HUE1"/>
<evidence type="ECO:0000313" key="3">
    <source>
        <dbReference type="EMBL" id="STL02197.1"/>
    </source>
</evidence>
<sequence>MIKERISYIIPIAMDEGNPVTPVLIYEMDKDSHEVDLSFGAFFIGLKATKKYSIGIEVFNAQEIPIPIDTKLYSNHKFFTVAEANDGETIVSTSMRINFPRVKIIKPGIFEVRASLVNPDKGEVIDVKSSFFDVKITGSVRDEFR</sequence>
<evidence type="ECO:0000313" key="5">
    <source>
        <dbReference type="Proteomes" id="UP000591371"/>
    </source>
</evidence>
<evidence type="ECO:0000313" key="2">
    <source>
        <dbReference type="EMBL" id="STK59699.1"/>
    </source>
</evidence>
<dbReference type="Proteomes" id="UP000591371">
    <property type="component" value="Unassembled WGS sequence"/>
</dbReference>
<proteinExistence type="predicted"/>
<evidence type="ECO:0000313" key="4">
    <source>
        <dbReference type="Proteomes" id="UP000255153"/>
    </source>
</evidence>
<dbReference type="EMBL" id="UGEE01000003">
    <property type="protein sequence ID" value="STK59699.1"/>
    <property type="molecule type" value="Genomic_DNA"/>
</dbReference>
<reference evidence="3 4" key="1">
    <citation type="submission" date="2018-06" db="EMBL/GenBank/DDBJ databases">
        <authorList>
            <consortium name="Pathogen Informatics"/>
            <person name="Doyle S."/>
        </authorList>
    </citation>
    <scope>NUCLEOTIDE SEQUENCE [LARGE SCALE GENOMIC DNA]</scope>
    <source>
        <strain evidence="3 4">NCTC8603</strain>
    </source>
</reference>
<dbReference type="EMBL" id="AASATZ010000077">
    <property type="protein sequence ID" value="EFA4421117.1"/>
    <property type="molecule type" value="Genomic_DNA"/>
</dbReference>
<evidence type="ECO:0000313" key="1">
    <source>
        <dbReference type="EMBL" id="EFA4421117.1"/>
    </source>
</evidence>
<name>A0A376HUE1_ECOLX</name>
<protein>
    <submittedName>
        <fullName evidence="3">Uncharacterized protein</fullName>
    </submittedName>
</protein>
<accession>A0A376HUE1</accession>
<dbReference type="RefSeq" id="WP_000588958.1">
    <property type="nucleotide sequence ID" value="NZ_CABEEY010000003.1"/>
</dbReference>
<organism evidence="3 4">
    <name type="scientific">Escherichia coli</name>
    <dbReference type="NCBI Taxonomy" id="562"/>
    <lineage>
        <taxon>Bacteria</taxon>
        <taxon>Pseudomonadati</taxon>
        <taxon>Pseudomonadota</taxon>
        <taxon>Gammaproteobacteria</taxon>
        <taxon>Enterobacterales</taxon>
        <taxon>Enterobacteriaceae</taxon>
        <taxon>Escherichia</taxon>
    </lineage>
</organism>
<reference evidence="1 5" key="2">
    <citation type="submission" date="2019-03" db="EMBL/GenBank/DDBJ databases">
        <authorList>
            <consortium name="GenomeTrakr network: Whole genome sequencing for foodborne pathogen traceback"/>
        </authorList>
    </citation>
    <scope>NUCLEOTIDE SEQUENCE [LARGE SCALE GENOMIC DNA]</scope>
    <source>
        <strain evidence="1 5">PSU-1190</strain>
    </source>
</reference>